<keyword evidence="1" id="KW-0472">Membrane</keyword>
<dbReference type="Proteomes" id="UP001595867">
    <property type="component" value="Unassembled WGS sequence"/>
</dbReference>
<keyword evidence="1" id="KW-0812">Transmembrane</keyword>
<comment type="caution">
    <text evidence="2">The sequence shown here is derived from an EMBL/GenBank/DDBJ whole genome shotgun (WGS) entry which is preliminary data.</text>
</comment>
<keyword evidence="1" id="KW-1133">Transmembrane helix</keyword>
<dbReference type="EMBL" id="JBHSBL010000032">
    <property type="protein sequence ID" value="MFC4072142.1"/>
    <property type="molecule type" value="Genomic_DNA"/>
</dbReference>
<evidence type="ECO:0000256" key="1">
    <source>
        <dbReference type="SAM" id="Phobius"/>
    </source>
</evidence>
<keyword evidence="3" id="KW-1185">Reference proteome</keyword>
<sequence length="267" mass="29468">MNILAEMLLAEPAPMAIWVALMLLTLPALVVLANPDGVRHPRVALLEAATFVRRTRARRAERRAREAADAQAAVRYALEVRVAATQAAEAVDRWQAHWRAAADRVDATWAAFREADARLARALTTTAFGTPWTPQDPAEYVSRERFLHERVRAAVSREELPPPVLADALAGRSGWDPRLHPAEQEIAIGRACAEYLDRVHRVAVDAERAAWHDTQLARAGRDSLRREAELAESHVASWPIFIMAVGDSPLTVGNGAHRLFPIRSGNG</sequence>
<evidence type="ECO:0000313" key="3">
    <source>
        <dbReference type="Proteomes" id="UP001595867"/>
    </source>
</evidence>
<dbReference type="RefSeq" id="WP_378073021.1">
    <property type="nucleotide sequence ID" value="NZ_JBHSBL010000032.1"/>
</dbReference>
<gene>
    <name evidence="2" type="ORF">ACFO0C_45035</name>
</gene>
<feature type="transmembrane region" description="Helical" evidence="1">
    <location>
        <begin position="15"/>
        <end position="33"/>
    </location>
</feature>
<accession>A0ABV8J699</accession>
<reference evidence="3" key="1">
    <citation type="journal article" date="2019" name="Int. J. Syst. Evol. Microbiol.">
        <title>The Global Catalogue of Microorganisms (GCM) 10K type strain sequencing project: providing services to taxonomists for standard genome sequencing and annotation.</title>
        <authorList>
            <consortium name="The Broad Institute Genomics Platform"/>
            <consortium name="The Broad Institute Genome Sequencing Center for Infectious Disease"/>
            <person name="Wu L."/>
            <person name="Ma J."/>
        </authorList>
    </citation>
    <scope>NUCLEOTIDE SEQUENCE [LARGE SCALE GENOMIC DNA]</scope>
    <source>
        <strain evidence="3">TBRC 5832</strain>
    </source>
</reference>
<name>A0ABV8J699_9ACTN</name>
<organism evidence="2 3">
    <name type="scientific">Actinoplanes subglobosus</name>
    <dbReference type="NCBI Taxonomy" id="1547892"/>
    <lineage>
        <taxon>Bacteria</taxon>
        <taxon>Bacillati</taxon>
        <taxon>Actinomycetota</taxon>
        <taxon>Actinomycetes</taxon>
        <taxon>Micromonosporales</taxon>
        <taxon>Micromonosporaceae</taxon>
        <taxon>Actinoplanes</taxon>
    </lineage>
</organism>
<proteinExistence type="predicted"/>
<protein>
    <submittedName>
        <fullName evidence="2">Uncharacterized protein</fullName>
    </submittedName>
</protein>
<evidence type="ECO:0000313" key="2">
    <source>
        <dbReference type="EMBL" id="MFC4072142.1"/>
    </source>
</evidence>